<gene>
    <name evidence="2" type="ORF">ILUMI_24230</name>
</gene>
<evidence type="ECO:0000313" key="3">
    <source>
        <dbReference type="Proteomes" id="UP000801492"/>
    </source>
</evidence>
<name>A0A8K0CCD2_IGNLU</name>
<proteinExistence type="predicted"/>
<protein>
    <submittedName>
        <fullName evidence="2">Uncharacterized protein</fullName>
    </submittedName>
</protein>
<dbReference type="AlphaFoldDB" id="A0A8K0CCD2"/>
<feature type="region of interest" description="Disordered" evidence="1">
    <location>
        <begin position="49"/>
        <end position="85"/>
    </location>
</feature>
<accession>A0A8K0CCD2</accession>
<dbReference type="EMBL" id="VTPC01090679">
    <property type="protein sequence ID" value="KAF2881943.1"/>
    <property type="molecule type" value="Genomic_DNA"/>
</dbReference>
<organism evidence="2 3">
    <name type="scientific">Ignelater luminosus</name>
    <name type="common">Cucubano</name>
    <name type="synonym">Pyrophorus luminosus</name>
    <dbReference type="NCBI Taxonomy" id="2038154"/>
    <lineage>
        <taxon>Eukaryota</taxon>
        <taxon>Metazoa</taxon>
        <taxon>Ecdysozoa</taxon>
        <taxon>Arthropoda</taxon>
        <taxon>Hexapoda</taxon>
        <taxon>Insecta</taxon>
        <taxon>Pterygota</taxon>
        <taxon>Neoptera</taxon>
        <taxon>Endopterygota</taxon>
        <taxon>Coleoptera</taxon>
        <taxon>Polyphaga</taxon>
        <taxon>Elateriformia</taxon>
        <taxon>Elateroidea</taxon>
        <taxon>Elateridae</taxon>
        <taxon>Agrypninae</taxon>
        <taxon>Pyrophorini</taxon>
        <taxon>Ignelater</taxon>
    </lineage>
</organism>
<comment type="caution">
    <text evidence="2">The sequence shown here is derived from an EMBL/GenBank/DDBJ whole genome shotgun (WGS) entry which is preliminary data.</text>
</comment>
<reference evidence="2" key="1">
    <citation type="submission" date="2019-08" db="EMBL/GenBank/DDBJ databases">
        <title>The genome of the North American firefly Photinus pyralis.</title>
        <authorList>
            <consortium name="Photinus pyralis genome working group"/>
            <person name="Fallon T.R."/>
            <person name="Sander Lower S.E."/>
            <person name="Weng J.-K."/>
        </authorList>
    </citation>
    <scope>NUCLEOTIDE SEQUENCE</scope>
    <source>
        <strain evidence="2">TRF0915ILg1</strain>
        <tissue evidence="2">Whole body</tissue>
    </source>
</reference>
<keyword evidence="3" id="KW-1185">Reference proteome</keyword>
<sequence>MEVDHAGFLCQQSVEVRFTTPAARSSASSHAPCIEEPAEIIIEPNPSNAAAETETSQNQDVAQAAQLNRSANRTRLHQWRRSGQRSILETNPVDEMMTTSPARLSRPLHLQDKKKKSLFNLQNQKKLKKYSVFVKFYNSKERPGLANATSANDMDIPSAVERHY</sequence>
<feature type="compositionally biased region" description="Polar residues" evidence="1">
    <location>
        <begin position="49"/>
        <end position="71"/>
    </location>
</feature>
<evidence type="ECO:0000313" key="2">
    <source>
        <dbReference type="EMBL" id="KAF2881943.1"/>
    </source>
</evidence>
<dbReference type="Proteomes" id="UP000801492">
    <property type="component" value="Unassembled WGS sequence"/>
</dbReference>
<feature type="compositionally biased region" description="Basic residues" evidence="1">
    <location>
        <begin position="72"/>
        <end position="83"/>
    </location>
</feature>
<evidence type="ECO:0000256" key="1">
    <source>
        <dbReference type="SAM" id="MobiDB-lite"/>
    </source>
</evidence>